<dbReference type="Gene3D" id="3.30.1180.10">
    <property type="match status" value="1"/>
</dbReference>
<evidence type="ECO:0000256" key="1">
    <source>
        <dbReference type="ARBA" id="ARBA00003238"/>
    </source>
</evidence>
<comment type="function">
    <text evidence="1">May bind long-chain fatty acids, such as palmitate, and may play a role in lipid transport or fatty acid metabolism.</text>
</comment>
<dbReference type="InterPro" id="IPR050270">
    <property type="entry name" value="DegV_domain_contain"/>
</dbReference>
<protein>
    <recommendedName>
        <fullName evidence="5">DegV family EDD domain-containing protein</fullName>
    </recommendedName>
</protein>
<organism evidence="3 4">
    <name type="scientific">Johnsonella ignava ATCC 51276</name>
    <dbReference type="NCBI Taxonomy" id="679200"/>
    <lineage>
        <taxon>Bacteria</taxon>
        <taxon>Bacillati</taxon>
        <taxon>Bacillota</taxon>
        <taxon>Clostridia</taxon>
        <taxon>Lachnospirales</taxon>
        <taxon>Lachnospiraceae</taxon>
        <taxon>Johnsonella</taxon>
    </lineage>
</organism>
<evidence type="ECO:0000256" key="2">
    <source>
        <dbReference type="ARBA" id="ARBA00023121"/>
    </source>
</evidence>
<reference evidence="3 4" key="1">
    <citation type="submission" date="2011-08" db="EMBL/GenBank/DDBJ databases">
        <title>The Genome Sequence of Johnsonella ignava ATCC 51276.</title>
        <authorList>
            <consortium name="The Broad Institute Genome Sequencing Platform"/>
            <person name="Earl A."/>
            <person name="Ward D."/>
            <person name="Feldgarden M."/>
            <person name="Gevers D."/>
            <person name="Izard J."/>
            <person name="Blanton J.M."/>
            <person name="Baranova O.V."/>
            <person name="Dewhirst F.E."/>
            <person name="Young S.K."/>
            <person name="Zeng Q."/>
            <person name="Gargeya S."/>
            <person name="Fitzgerald M."/>
            <person name="Haas B."/>
            <person name="Abouelleil A."/>
            <person name="Alvarado L."/>
            <person name="Arachchi H.M."/>
            <person name="Berlin A."/>
            <person name="Brown A."/>
            <person name="Chapman S.B."/>
            <person name="Chen Z."/>
            <person name="Dunbar C."/>
            <person name="Freedman E."/>
            <person name="Gearin G."/>
            <person name="Gellesch M."/>
            <person name="Goldberg J."/>
            <person name="Griggs A."/>
            <person name="Gujja S."/>
            <person name="Heiman D."/>
            <person name="Howarth C."/>
            <person name="Larson L."/>
            <person name="Lui A."/>
            <person name="MacDonald P.J.P."/>
            <person name="Montmayeur A."/>
            <person name="Murphy C."/>
            <person name="Neiman D."/>
            <person name="Pearson M."/>
            <person name="Priest M."/>
            <person name="Roberts A."/>
            <person name="Saif S."/>
            <person name="Shea T."/>
            <person name="Shenoy N."/>
            <person name="Sisk P."/>
            <person name="Stolte C."/>
            <person name="Sykes S."/>
            <person name="Wortman J."/>
            <person name="Nusbaum C."/>
            <person name="Birren B."/>
        </authorList>
    </citation>
    <scope>NUCLEOTIDE SEQUENCE [LARGE SCALE GENOMIC DNA]</scope>
    <source>
        <strain evidence="3 4">ATCC 51276</strain>
    </source>
</reference>
<evidence type="ECO:0000313" key="4">
    <source>
        <dbReference type="Proteomes" id="UP000003011"/>
    </source>
</evidence>
<evidence type="ECO:0008006" key="5">
    <source>
        <dbReference type="Google" id="ProtNLM"/>
    </source>
</evidence>
<keyword evidence="4" id="KW-1185">Reference proteome</keyword>
<gene>
    <name evidence="3" type="ORF">HMPREF9333_00211</name>
</gene>
<dbReference type="InterPro" id="IPR043168">
    <property type="entry name" value="DegV_C"/>
</dbReference>
<dbReference type="NCBIfam" id="TIGR00762">
    <property type="entry name" value="DegV"/>
    <property type="match status" value="1"/>
</dbReference>
<dbReference type="GO" id="GO:0008289">
    <property type="term" value="F:lipid binding"/>
    <property type="evidence" value="ECO:0007669"/>
    <property type="project" value="UniProtKB-KW"/>
</dbReference>
<proteinExistence type="predicted"/>
<dbReference type="PATRIC" id="fig|679200.3.peg.232"/>
<dbReference type="PROSITE" id="PS51482">
    <property type="entry name" value="DEGV"/>
    <property type="match status" value="1"/>
</dbReference>
<accession>G5GF73</accession>
<dbReference type="Proteomes" id="UP000003011">
    <property type="component" value="Unassembled WGS sequence"/>
</dbReference>
<dbReference type="PANTHER" id="PTHR33434:SF3">
    <property type="entry name" value="DEGV DOMAIN-CONTAINING PROTEIN YITS"/>
    <property type="match status" value="1"/>
</dbReference>
<dbReference type="Gene3D" id="3.40.50.10170">
    <property type="match status" value="1"/>
</dbReference>
<dbReference type="OrthoDB" id="9780660at2"/>
<dbReference type="RefSeq" id="WP_005539184.1">
    <property type="nucleotide sequence ID" value="NZ_JH378829.1"/>
</dbReference>
<comment type="caution">
    <text evidence="3">The sequence shown here is derived from an EMBL/GenBank/DDBJ whole genome shotgun (WGS) entry which is preliminary data.</text>
</comment>
<dbReference type="Pfam" id="PF02645">
    <property type="entry name" value="DegV"/>
    <property type="match status" value="1"/>
</dbReference>
<dbReference type="eggNOG" id="COG1307">
    <property type="taxonomic scope" value="Bacteria"/>
</dbReference>
<dbReference type="HOGENOM" id="CLU_048251_4_1_9"/>
<dbReference type="AlphaFoldDB" id="G5GF73"/>
<dbReference type="EMBL" id="ACZL01000003">
    <property type="protein sequence ID" value="EHI56764.1"/>
    <property type="molecule type" value="Genomic_DNA"/>
</dbReference>
<keyword evidence="2" id="KW-0446">Lipid-binding</keyword>
<name>G5GF73_9FIRM</name>
<dbReference type="STRING" id="679200.HMPREF9333_00211"/>
<dbReference type="PANTHER" id="PTHR33434">
    <property type="entry name" value="DEGV DOMAIN-CONTAINING PROTEIN DR_1986-RELATED"/>
    <property type="match status" value="1"/>
</dbReference>
<evidence type="ECO:0000313" key="3">
    <source>
        <dbReference type="EMBL" id="EHI56764.1"/>
    </source>
</evidence>
<sequence length="295" mass="32987">MVSYILSCCSTADISAEHYRKRDISYINFHYELDGVWHDDDLENERQIPAFYKAMADGAMTRTSQVNADEFTNYFEKMLKEGIDILHICLSSGISGVYNSAMIAANELRAKYPERKIFIADSLTASSGCGLLMDKLADLRDSGMDIEQVYNWVLENRLRIQSWFFSSDLTYYIRGGRISKAAGFVGTILNICPLLNIDEAGKLIPRYKIRGKKKVISAIAEKVFEFAEGGNSYNDKCYISHSDCLNDAKETAALIEEGCRNLKEPVLINNIGTTIGSHTGPGTVAVFFWGDKRGS</sequence>
<dbReference type="InterPro" id="IPR003797">
    <property type="entry name" value="DegV"/>
</dbReference>
<dbReference type="SUPFAM" id="SSF82549">
    <property type="entry name" value="DAK1/DegV-like"/>
    <property type="match status" value="1"/>
</dbReference>